<dbReference type="SMART" id="SM00256">
    <property type="entry name" value="FBOX"/>
    <property type="match status" value="1"/>
</dbReference>
<name>A0A2P6SFZ9_ROSCH</name>
<evidence type="ECO:0000313" key="2">
    <source>
        <dbReference type="EMBL" id="PRQ57607.1"/>
    </source>
</evidence>
<dbReference type="Pfam" id="PF07734">
    <property type="entry name" value="FBA_1"/>
    <property type="match status" value="1"/>
</dbReference>
<keyword evidence="3" id="KW-1185">Reference proteome</keyword>
<dbReference type="PANTHER" id="PTHR31672:SF10">
    <property type="entry name" value="F-BOX DOMAIN-CONTAINING PROTEIN"/>
    <property type="match status" value="1"/>
</dbReference>
<dbReference type="InterPro" id="IPR050796">
    <property type="entry name" value="SCF_F-box_component"/>
</dbReference>
<dbReference type="Pfam" id="PF00646">
    <property type="entry name" value="F-box"/>
    <property type="match status" value="1"/>
</dbReference>
<dbReference type="AlphaFoldDB" id="A0A2P6SFZ9"/>
<evidence type="ECO:0000259" key="1">
    <source>
        <dbReference type="PROSITE" id="PS50181"/>
    </source>
</evidence>
<dbReference type="PROSITE" id="PS50181">
    <property type="entry name" value="FBOX"/>
    <property type="match status" value="1"/>
</dbReference>
<organism evidence="2 3">
    <name type="scientific">Rosa chinensis</name>
    <name type="common">China rose</name>
    <dbReference type="NCBI Taxonomy" id="74649"/>
    <lineage>
        <taxon>Eukaryota</taxon>
        <taxon>Viridiplantae</taxon>
        <taxon>Streptophyta</taxon>
        <taxon>Embryophyta</taxon>
        <taxon>Tracheophyta</taxon>
        <taxon>Spermatophyta</taxon>
        <taxon>Magnoliopsida</taxon>
        <taxon>eudicotyledons</taxon>
        <taxon>Gunneridae</taxon>
        <taxon>Pentapetalae</taxon>
        <taxon>rosids</taxon>
        <taxon>fabids</taxon>
        <taxon>Rosales</taxon>
        <taxon>Rosaceae</taxon>
        <taxon>Rosoideae</taxon>
        <taxon>Rosoideae incertae sedis</taxon>
        <taxon>Rosa</taxon>
    </lineage>
</organism>
<reference evidence="2 3" key="1">
    <citation type="journal article" date="2018" name="Nat. Genet.">
        <title>The Rosa genome provides new insights in the design of modern roses.</title>
        <authorList>
            <person name="Bendahmane M."/>
        </authorList>
    </citation>
    <scope>NUCLEOTIDE SEQUENCE [LARGE SCALE GENOMIC DNA]</scope>
    <source>
        <strain evidence="3">cv. Old Blush</strain>
    </source>
</reference>
<accession>A0A2P6SFZ9</accession>
<evidence type="ECO:0000313" key="3">
    <source>
        <dbReference type="Proteomes" id="UP000238479"/>
    </source>
</evidence>
<dbReference type="Gramene" id="PRQ57607">
    <property type="protein sequence ID" value="PRQ57607"/>
    <property type="gene ID" value="RchiOBHm_Chr1g0350191"/>
</dbReference>
<gene>
    <name evidence="2" type="ORF">RchiOBHm_Chr1g0350191</name>
</gene>
<dbReference type="PANTHER" id="PTHR31672">
    <property type="entry name" value="BNACNNG10540D PROTEIN"/>
    <property type="match status" value="1"/>
</dbReference>
<protein>
    <submittedName>
        <fullName evidence="2">Putative F-box domain-containing protein</fullName>
    </submittedName>
</protein>
<dbReference type="InterPro" id="IPR036047">
    <property type="entry name" value="F-box-like_dom_sf"/>
</dbReference>
<dbReference type="STRING" id="74649.A0A2P6SFZ9"/>
<dbReference type="Gene3D" id="1.20.1280.50">
    <property type="match status" value="1"/>
</dbReference>
<dbReference type="CDD" id="cd22157">
    <property type="entry name" value="F-box_AtFBW1-like"/>
    <property type="match status" value="1"/>
</dbReference>
<dbReference type="InterPro" id="IPR006527">
    <property type="entry name" value="F-box-assoc_dom_typ1"/>
</dbReference>
<comment type="caution">
    <text evidence="2">The sequence shown here is derived from an EMBL/GenBank/DDBJ whole genome shotgun (WGS) entry which is preliminary data.</text>
</comment>
<dbReference type="EMBL" id="PDCK01000039">
    <property type="protein sequence ID" value="PRQ57607.1"/>
    <property type="molecule type" value="Genomic_DNA"/>
</dbReference>
<dbReference type="OrthoDB" id="3800738at2759"/>
<dbReference type="InterPro" id="IPR017451">
    <property type="entry name" value="F-box-assoc_interact_dom"/>
</dbReference>
<dbReference type="SUPFAM" id="SSF81383">
    <property type="entry name" value="F-box domain"/>
    <property type="match status" value="1"/>
</dbReference>
<feature type="domain" description="F-box" evidence="1">
    <location>
        <begin position="1"/>
        <end position="45"/>
    </location>
</feature>
<proteinExistence type="predicted"/>
<dbReference type="Proteomes" id="UP000238479">
    <property type="component" value="Chromosome 1"/>
</dbReference>
<dbReference type="InterPro" id="IPR001810">
    <property type="entry name" value="F-box_dom"/>
</dbReference>
<sequence length="417" mass="47777">MSDFFPEEIIEKILLRLPIKSLIKFTAVCKSWSSLIKTSTFVQSHLCTTIDSNNQNDAHLLLLSAYSRSYSYPAKESISNEHHWLRWDSPEFGKYSKLSNPFPFFTYENQRRDLRVFGTCNGLVCLESFDPCTRDCSPALIWNPSIRKIVMLPTPPACLTSTEYHNYRKYTSHGFGYDSHSNDYKVLRVVSLSDDHSNLSRFTTVVQVYSLARGSWKRLCASVVPVDLQAGGSERPDFVNGCLHMLEIRLSVYYDDDHQEHRKCGGDSFIAYFNLATEVFGEIMIPEALRKDECSISRYGESLALIKNKCYNLDDPANCGCDIWVMKEYGVAESWTFLYSIVMVQATIFGFKRCGEVVLEETNVLRLRRMLSLDPKSGQVKVFGTEYCTYYFMDSFVESIVLLDHAKAISYQGEIKI</sequence>
<dbReference type="NCBIfam" id="TIGR01640">
    <property type="entry name" value="F_box_assoc_1"/>
    <property type="match status" value="1"/>
</dbReference>
<dbReference type="OMA" id="HESGHCE"/>